<comment type="caution">
    <text evidence="2">The sequence shown here is derived from an EMBL/GenBank/DDBJ whole genome shotgun (WGS) entry which is preliminary data.</text>
</comment>
<gene>
    <name evidence="2" type="ORF">SEMRO_898_G217661.1</name>
</gene>
<reference evidence="2" key="1">
    <citation type="submission" date="2020-06" db="EMBL/GenBank/DDBJ databases">
        <authorList>
            <consortium name="Plant Systems Biology data submission"/>
        </authorList>
    </citation>
    <scope>NUCLEOTIDE SEQUENCE</scope>
    <source>
        <strain evidence="2">D6</strain>
    </source>
</reference>
<evidence type="ECO:0000313" key="3">
    <source>
        <dbReference type="Proteomes" id="UP001153069"/>
    </source>
</evidence>
<keyword evidence="3" id="KW-1185">Reference proteome</keyword>
<proteinExistence type="predicted"/>
<accession>A0A9N8EAT6</accession>
<evidence type="ECO:0000256" key="1">
    <source>
        <dbReference type="SAM" id="MobiDB-lite"/>
    </source>
</evidence>
<protein>
    <submittedName>
        <fullName evidence="2">Uncharacterized protein</fullName>
    </submittedName>
</protein>
<dbReference type="EMBL" id="CAICTM010000896">
    <property type="protein sequence ID" value="CAB9518002.1"/>
    <property type="molecule type" value="Genomic_DNA"/>
</dbReference>
<dbReference type="AlphaFoldDB" id="A0A9N8EAT6"/>
<sequence length="205" mass="22991">MIMTEYQLFQILDLWAQGKNSEQSMIARELSKHICLEKIHPEALATTITSSGLVTSEQLLEAYKQQALEMSKVSPSSTFDHARCSWLEVLTPNCGEPTAIKLEGAGSEAVNGVYTWYGSFEGKSKYSKEGVYKGNPCVFWLFSSDLFWYVSIPDESLPGSTADMDFYLSARAHQENEEFPAPTTEWEIGDHGTEPAPKLKYNTPR</sequence>
<evidence type="ECO:0000313" key="2">
    <source>
        <dbReference type="EMBL" id="CAB9518002.1"/>
    </source>
</evidence>
<feature type="region of interest" description="Disordered" evidence="1">
    <location>
        <begin position="178"/>
        <end position="205"/>
    </location>
</feature>
<dbReference type="Proteomes" id="UP001153069">
    <property type="component" value="Unassembled WGS sequence"/>
</dbReference>
<dbReference type="OrthoDB" id="51103at2759"/>
<name>A0A9N8EAT6_9STRA</name>
<organism evidence="2 3">
    <name type="scientific">Seminavis robusta</name>
    <dbReference type="NCBI Taxonomy" id="568900"/>
    <lineage>
        <taxon>Eukaryota</taxon>
        <taxon>Sar</taxon>
        <taxon>Stramenopiles</taxon>
        <taxon>Ochrophyta</taxon>
        <taxon>Bacillariophyta</taxon>
        <taxon>Bacillariophyceae</taxon>
        <taxon>Bacillariophycidae</taxon>
        <taxon>Naviculales</taxon>
        <taxon>Naviculaceae</taxon>
        <taxon>Seminavis</taxon>
    </lineage>
</organism>